<dbReference type="Pfam" id="PF04145">
    <property type="entry name" value="Ctr"/>
    <property type="match status" value="1"/>
</dbReference>
<accession>A0AAN7KD62</accession>
<dbReference type="GO" id="GO:0005886">
    <property type="term" value="C:plasma membrane"/>
    <property type="evidence" value="ECO:0007669"/>
    <property type="project" value="TreeGrafter"/>
</dbReference>
<evidence type="ECO:0000256" key="5">
    <source>
        <dbReference type="ARBA" id="ARBA00022989"/>
    </source>
</evidence>
<dbReference type="AlphaFoldDB" id="A0AAN7KD62"/>
<keyword evidence="7" id="KW-0813">Transport</keyword>
<dbReference type="EMBL" id="JAXIOK010000009">
    <property type="protein sequence ID" value="KAK4761707.1"/>
    <property type="molecule type" value="Genomic_DNA"/>
</dbReference>
<keyword evidence="6 7" id="KW-0472">Membrane</keyword>
<keyword evidence="3 7" id="KW-0812">Transmembrane</keyword>
<evidence type="ECO:0000256" key="4">
    <source>
        <dbReference type="ARBA" id="ARBA00022796"/>
    </source>
</evidence>
<comment type="similarity">
    <text evidence="2 7">Belongs to the copper transporter (Ctr) (TC 1.A.56) family. SLC31A subfamily.</text>
</comment>
<evidence type="ECO:0000256" key="7">
    <source>
        <dbReference type="RuleBase" id="RU367022"/>
    </source>
</evidence>
<protein>
    <recommendedName>
        <fullName evidence="7">Copper transport protein</fullName>
    </recommendedName>
</protein>
<keyword evidence="4 7" id="KW-0187">Copper transport</keyword>
<organism evidence="8 9">
    <name type="scientific">Trapa incisa</name>
    <dbReference type="NCBI Taxonomy" id="236973"/>
    <lineage>
        <taxon>Eukaryota</taxon>
        <taxon>Viridiplantae</taxon>
        <taxon>Streptophyta</taxon>
        <taxon>Embryophyta</taxon>
        <taxon>Tracheophyta</taxon>
        <taxon>Spermatophyta</taxon>
        <taxon>Magnoliopsida</taxon>
        <taxon>eudicotyledons</taxon>
        <taxon>Gunneridae</taxon>
        <taxon>Pentapetalae</taxon>
        <taxon>rosids</taxon>
        <taxon>malvids</taxon>
        <taxon>Myrtales</taxon>
        <taxon>Lythraceae</taxon>
        <taxon>Trapa</taxon>
    </lineage>
</organism>
<name>A0AAN7KD62_9MYRT</name>
<comment type="subcellular location">
    <subcellularLocation>
        <location evidence="1 7">Membrane</location>
        <topology evidence="1 7">Multi-pass membrane protein</topology>
    </subcellularLocation>
</comment>
<feature type="transmembrane region" description="Helical" evidence="7">
    <location>
        <begin position="86"/>
        <end position="106"/>
    </location>
</feature>
<evidence type="ECO:0000313" key="9">
    <source>
        <dbReference type="Proteomes" id="UP001345219"/>
    </source>
</evidence>
<proteinExistence type="inferred from homology"/>
<evidence type="ECO:0000313" key="8">
    <source>
        <dbReference type="EMBL" id="KAK4761707.1"/>
    </source>
</evidence>
<feature type="transmembrane region" description="Helical" evidence="7">
    <location>
        <begin position="112"/>
        <end position="128"/>
    </location>
</feature>
<evidence type="ECO:0000256" key="6">
    <source>
        <dbReference type="ARBA" id="ARBA00023136"/>
    </source>
</evidence>
<keyword evidence="5 7" id="KW-1133">Transmembrane helix</keyword>
<evidence type="ECO:0000256" key="1">
    <source>
        <dbReference type="ARBA" id="ARBA00004141"/>
    </source>
</evidence>
<keyword evidence="9" id="KW-1185">Reference proteome</keyword>
<dbReference type="PANTHER" id="PTHR12483:SF27">
    <property type="entry name" value="COPPER TRANSPORT PROTEIN CTR1"/>
    <property type="match status" value="1"/>
</dbReference>
<evidence type="ECO:0000256" key="3">
    <source>
        <dbReference type="ARBA" id="ARBA00022692"/>
    </source>
</evidence>
<feature type="transmembrane region" description="Helical" evidence="7">
    <location>
        <begin position="24"/>
        <end position="44"/>
    </location>
</feature>
<keyword evidence="7" id="KW-0186">Copper</keyword>
<sequence>MMHMTLYWSVKVTLLVDWWRTDSWPSYLLTLLVCAVSSTFYQYLEDRRLRLRSAASSAARDLPEPSSASPLISKAIRIRPVNSAKLASVALFGLSSAIGYLLMLAIMSFNGGVFLSIVSGLTIGYGIFRCDYEEIPAVESPCACA</sequence>
<keyword evidence="7" id="KW-0406">Ion transport</keyword>
<reference evidence="8 9" key="1">
    <citation type="journal article" date="2023" name="Hortic Res">
        <title>Pangenome of water caltrop reveals structural variations and asymmetric subgenome divergence after allopolyploidization.</title>
        <authorList>
            <person name="Zhang X."/>
            <person name="Chen Y."/>
            <person name="Wang L."/>
            <person name="Yuan Y."/>
            <person name="Fang M."/>
            <person name="Shi L."/>
            <person name="Lu R."/>
            <person name="Comes H.P."/>
            <person name="Ma Y."/>
            <person name="Chen Y."/>
            <person name="Huang G."/>
            <person name="Zhou Y."/>
            <person name="Zheng Z."/>
            <person name="Qiu Y."/>
        </authorList>
    </citation>
    <scope>NUCLEOTIDE SEQUENCE [LARGE SCALE GENOMIC DNA]</scope>
    <source>
        <tissue evidence="8">Roots</tissue>
    </source>
</reference>
<dbReference type="InterPro" id="IPR007274">
    <property type="entry name" value="Cop_transporter"/>
</dbReference>
<dbReference type="PANTHER" id="PTHR12483">
    <property type="entry name" value="SOLUTE CARRIER FAMILY 31 COPPER TRANSPORTERS"/>
    <property type="match status" value="1"/>
</dbReference>
<dbReference type="Proteomes" id="UP001345219">
    <property type="component" value="Chromosome 23"/>
</dbReference>
<gene>
    <name evidence="8" type="ORF">SAY87_029591</name>
</gene>
<dbReference type="GO" id="GO:0005375">
    <property type="term" value="F:copper ion transmembrane transporter activity"/>
    <property type="evidence" value="ECO:0007669"/>
    <property type="project" value="UniProtKB-UniRule"/>
</dbReference>
<comment type="caution">
    <text evidence="8">The sequence shown here is derived from an EMBL/GenBank/DDBJ whole genome shotgun (WGS) entry which is preliminary data.</text>
</comment>
<evidence type="ECO:0000256" key="2">
    <source>
        <dbReference type="ARBA" id="ARBA00006921"/>
    </source>
</evidence>